<dbReference type="Pfam" id="PF12897">
    <property type="entry name" value="Asp_aminotransf"/>
    <property type="match status" value="1"/>
</dbReference>
<dbReference type="RefSeq" id="WP_204130613.1">
    <property type="nucleotide sequence ID" value="NZ_JAFDVD010000007.1"/>
</dbReference>
<sequence>MSTADVSRTPLADRSPEELRAFLDEQRAAYATLTERGLRLDLTRGKPSAEQLDLSERLLSLPEGHRDRAGTDVRNYGGLEGLPELREMFAELLGVDTDQIVAGGNASLSMMHEVLVFHLLHGGVDSPRPWKDEEKVTFVCPVPGYDRHYTMLESYGIEMVTVPMLADGPDVDAVEALVRDDPSVKGMWIVPTYANPAGSVVTQEVAARLAAMPAAAPDFRLFWDNAYALHHLTEDEAKSADILSLASAAGHPHRPVVFASTSKVTFAGAGVAFLAGSRETVGWYLGHLKFASIGPDKVNHLRHVQFFGSPDGVRSHMGRHREILAPKFAAVDAALSAGLDGLGIAEWTRPRGGYFVSLDVPDGCASRVVALAKEAGIALTPAGASFPYGKDPRDRNIRLAPSFPVLEEVETAMAGVATCVALAAAEQLVGDVG</sequence>
<dbReference type="InterPro" id="IPR015421">
    <property type="entry name" value="PyrdxlP-dep_Trfase_major"/>
</dbReference>
<protein>
    <submittedName>
        <fullName evidence="1">Aminotransferase class I/II-fold pyridoxal phosphate-dependent enzyme</fullName>
    </submittedName>
</protein>
<dbReference type="Gene3D" id="3.40.640.10">
    <property type="entry name" value="Type I PLP-dependent aspartate aminotransferase-like (Major domain)"/>
    <property type="match status" value="1"/>
</dbReference>
<dbReference type="PANTHER" id="PTHR43799:SF1">
    <property type="entry name" value="ASPARTATE AMINOTRANSFERASE"/>
    <property type="match status" value="1"/>
</dbReference>
<dbReference type="EMBL" id="JAFDVD010000007">
    <property type="protein sequence ID" value="MBM6400149.1"/>
    <property type="molecule type" value="Genomic_DNA"/>
</dbReference>
<organism evidence="1 2">
    <name type="scientific">Phycicoccus sonneratiae</name>
    <dbReference type="NCBI Taxonomy" id="2807628"/>
    <lineage>
        <taxon>Bacteria</taxon>
        <taxon>Bacillati</taxon>
        <taxon>Actinomycetota</taxon>
        <taxon>Actinomycetes</taxon>
        <taxon>Micrococcales</taxon>
        <taxon>Intrasporangiaceae</taxon>
        <taxon>Phycicoccus</taxon>
    </lineage>
</organism>
<evidence type="ECO:0000313" key="2">
    <source>
        <dbReference type="Proteomes" id="UP001430172"/>
    </source>
</evidence>
<evidence type="ECO:0000313" key="1">
    <source>
        <dbReference type="EMBL" id="MBM6400149.1"/>
    </source>
</evidence>
<dbReference type="InterPro" id="IPR015424">
    <property type="entry name" value="PyrdxlP-dep_Trfase"/>
</dbReference>
<reference evidence="1" key="1">
    <citation type="submission" date="2021-02" db="EMBL/GenBank/DDBJ databases">
        <title>Phycicoccus sp. MQZ13P-5T, whole genome shotgun sequence.</title>
        <authorList>
            <person name="Tuo L."/>
        </authorList>
    </citation>
    <scope>NUCLEOTIDE SEQUENCE</scope>
    <source>
        <strain evidence="1">MQZ13P-5</strain>
    </source>
</reference>
<keyword evidence="1" id="KW-0032">Aminotransferase</keyword>
<dbReference type="InterPro" id="IPR015422">
    <property type="entry name" value="PyrdxlP-dep_Trfase_small"/>
</dbReference>
<keyword evidence="2" id="KW-1185">Reference proteome</keyword>
<proteinExistence type="predicted"/>
<gene>
    <name evidence="1" type="ORF">JQN70_07120</name>
</gene>
<accession>A0ABS2CM41</accession>
<name>A0ABS2CM41_9MICO</name>
<dbReference type="Proteomes" id="UP001430172">
    <property type="component" value="Unassembled WGS sequence"/>
</dbReference>
<dbReference type="InterPro" id="IPR024551">
    <property type="entry name" value="AspAT_Ic"/>
</dbReference>
<dbReference type="GO" id="GO:0008483">
    <property type="term" value="F:transaminase activity"/>
    <property type="evidence" value="ECO:0007669"/>
    <property type="project" value="UniProtKB-KW"/>
</dbReference>
<dbReference type="Gene3D" id="3.90.1150.10">
    <property type="entry name" value="Aspartate Aminotransferase, domain 1"/>
    <property type="match status" value="1"/>
</dbReference>
<dbReference type="SUPFAM" id="SSF53383">
    <property type="entry name" value="PLP-dependent transferases"/>
    <property type="match status" value="1"/>
</dbReference>
<dbReference type="CDD" id="cd00609">
    <property type="entry name" value="AAT_like"/>
    <property type="match status" value="1"/>
</dbReference>
<dbReference type="PANTHER" id="PTHR43799">
    <property type="entry name" value="AMINOTRANSFERASE, PUTATIVE-RELATED"/>
    <property type="match status" value="1"/>
</dbReference>
<comment type="caution">
    <text evidence="1">The sequence shown here is derived from an EMBL/GenBank/DDBJ whole genome shotgun (WGS) entry which is preliminary data.</text>
</comment>
<keyword evidence="1" id="KW-0808">Transferase</keyword>